<keyword evidence="7" id="KW-0456">Lyase</keyword>
<keyword evidence="2" id="KW-0812">Transmembrane</keyword>
<dbReference type="AlphaFoldDB" id="A0A7R9LK16"/>
<evidence type="ECO:0000256" key="2">
    <source>
        <dbReference type="ARBA" id="ARBA00022692"/>
    </source>
</evidence>
<dbReference type="Pfam" id="PF00211">
    <property type="entry name" value="Guanylate_cyc"/>
    <property type="match status" value="1"/>
</dbReference>
<dbReference type="SUPFAM" id="SSF55073">
    <property type="entry name" value="Nucleotide cyclase"/>
    <property type="match status" value="1"/>
</dbReference>
<evidence type="ECO:0000313" key="10">
    <source>
        <dbReference type="Proteomes" id="UP000759131"/>
    </source>
</evidence>
<dbReference type="InterPro" id="IPR029787">
    <property type="entry name" value="Nucleotide_cyclase"/>
</dbReference>
<dbReference type="OrthoDB" id="6409679at2759"/>
<dbReference type="GO" id="GO:0004383">
    <property type="term" value="F:guanylate cyclase activity"/>
    <property type="evidence" value="ECO:0007669"/>
    <property type="project" value="TreeGrafter"/>
</dbReference>
<evidence type="ECO:0000256" key="6">
    <source>
        <dbReference type="ARBA" id="ARBA00023180"/>
    </source>
</evidence>
<dbReference type="EMBL" id="CAJPIZ010028554">
    <property type="protein sequence ID" value="CAG2119499.1"/>
    <property type="molecule type" value="Genomic_DNA"/>
</dbReference>
<dbReference type="GO" id="GO:0005886">
    <property type="term" value="C:plasma membrane"/>
    <property type="evidence" value="ECO:0007669"/>
    <property type="project" value="TreeGrafter"/>
</dbReference>
<dbReference type="InterPro" id="IPR050401">
    <property type="entry name" value="Cyclic_nucleotide_synthase"/>
</dbReference>
<keyword evidence="5" id="KW-0472">Membrane</keyword>
<dbReference type="InterPro" id="IPR001054">
    <property type="entry name" value="A/G_cyclase"/>
</dbReference>
<dbReference type="EMBL" id="OC883129">
    <property type="protein sequence ID" value="CAD7643126.1"/>
    <property type="molecule type" value="Genomic_DNA"/>
</dbReference>
<evidence type="ECO:0000256" key="3">
    <source>
        <dbReference type="ARBA" id="ARBA00022741"/>
    </source>
</evidence>
<keyword evidence="4" id="KW-1133">Transmembrane helix</keyword>
<dbReference type="GO" id="GO:0007168">
    <property type="term" value="P:receptor guanylyl cyclase signaling pathway"/>
    <property type="evidence" value="ECO:0007669"/>
    <property type="project" value="TreeGrafter"/>
</dbReference>
<accession>A0A7R9LK16</accession>
<gene>
    <name evidence="9" type="ORF">OSB1V03_LOCUS19447</name>
</gene>
<evidence type="ECO:0000256" key="1">
    <source>
        <dbReference type="ARBA" id="ARBA00004370"/>
    </source>
</evidence>
<dbReference type="GO" id="GO:0000166">
    <property type="term" value="F:nucleotide binding"/>
    <property type="evidence" value="ECO:0007669"/>
    <property type="project" value="UniProtKB-KW"/>
</dbReference>
<comment type="subcellular location">
    <subcellularLocation>
        <location evidence="1">Membrane</location>
    </subcellularLocation>
</comment>
<reference evidence="9" key="1">
    <citation type="submission" date="2020-11" db="EMBL/GenBank/DDBJ databases">
        <authorList>
            <person name="Tran Van P."/>
        </authorList>
    </citation>
    <scope>NUCLEOTIDE SEQUENCE</scope>
</reference>
<evidence type="ECO:0000256" key="5">
    <source>
        <dbReference type="ARBA" id="ARBA00023136"/>
    </source>
</evidence>
<evidence type="ECO:0000259" key="8">
    <source>
        <dbReference type="Pfam" id="PF00211"/>
    </source>
</evidence>
<sequence length="76" mass="8675">MVKYVVIVNVASRMDTNGLIDRIHTTEEVGKILIELNFPYKPVCRGAMNIKGKGMMSTYLIDSNQKVMIEEYLGFF</sequence>
<name>A0A7R9LK16_9ACAR</name>
<dbReference type="GO" id="GO:0035556">
    <property type="term" value="P:intracellular signal transduction"/>
    <property type="evidence" value="ECO:0007669"/>
    <property type="project" value="InterPro"/>
</dbReference>
<evidence type="ECO:0000256" key="7">
    <source>
        <dbReference type="ARBA" id="ARBA00023239"/>
    </source>
</evidence>
<dbReference type="Proteomes" id="UP000759131">
    <property type="component" value="Unassembled WGS sequence"/>
</dbReference>
<keyword evidence="6" id="KW-0325">Glycoprotein</keyword>
<dbReference type="PANTHER" id="PTHR11920">
    <property type="entry name" value="GUANYLYL CYCLASE"/>
    <property type="match status" value="1"/>
</dbReference>
<evidence type="ECO:0000256" key="4">
    <source>
        <dbReference type="ARBA" id="ARBA00022989"/>
    </source>
</evidence>
<organism evidence="9">
    <name type="scientific">Medioppia subpectinata</name>
    <dbReference type="NCBI Taxonomy" id="1979941"/>
    <lineage>
        <taxon>Eukaryota</taxon>
        <taxon>Metazoa</taxon>
        <taxon>Ecdysozoa</taxon>
        <taxon>Arthropoda</taxon>
        <taxon>Chelicerata</taxon>
        <taxon>Arachnida</taxon>
        <taxon>Acari</taxon>
        <taxon>Acariformes</taxon>
        <taxon>Sarcoptiformes</taxon>
        <taxon>Oribatida</taxon>
        <taxon>Brachypylina</taxon>
        <taxon>Oppioidea</taxon>
        <taxon>Oppiidae</taxon>
        <taxon>Medioppia</taxon>
    </lineage>
</organism>
<keyword evidence="10" id="KW-1185">Reference proteome</keyword>
<proteinExistence type="predicted"/>
<feature type="domain" description="Guanylate cyclase" evidence="8">
    <location>
        <begin position="7"/>
        <end position="62"/>
    </location>
</feature>
<dbReference type="GO" id="GO:0001653">
    <property type="term" value="F:peptide receptor activity"/>
    <property type="evidence" value="ECO:0007669"/>
    <property type="project" value="TreeGrafter"/>
</dbReference>
<protein>
    <recommendedName>
        <fullName evidence="8">Guanylate cyclase domain-containing protein</fullName>
    </recommendedName>
</protein>
<dbReference type="Gene3D" id="3.30.70.1230">
    <property type="entry name" value="Nucleotide cyclase"/>
    <property type="match status" value="1"/>
</dbReference>
<dbReference type="GO" id="GO:0004016">
    <property type="term" value="F:adenylate cyclase activity"/>
    <property type="evidence" value="ECO:0007669"/>
    <property type="project" value="TreeGrafter"/>
</dbReference>
<dbReference type="PANTHER" id="PTHR11920:SF501">
    <property type="entry name" value="GUANYLATE CYCLASE 32E"/>
    <property type="match status" value="1"/>
</dbReference>
<keyword evidence="3" id="KW-0547">Nucleotide-binding</keyword>
<evidence type="ECO:0000313" key="9">
    <source>
        <dbReference type="EMBL" id="CAD7643126.1"/>
    </source>
</evidence>